<proteinExistence type="inferred from homology"/>
<feature type="compositionally biased region" description="Low complexity" evidence="7">
    <location>
        <begin position="81"/>
        <end position="112"/>
    </location>
</feature>
<organism evidence="8 9">
    <name type="scientific">Coemansia erecta</name>
    <dbReference type="NCBI Taxonomy" id="147472"/>
    <lineage>
        <taxon>Eukaryota</taxon>
        <taxon>Fungi</taxon>
        <taxon>Fungi incertae sedis</taxon>
        <taxon>Zoopagomycota</taxon>
        <taxon>Kickxellomycotina</taxon>
        <taxon>Kickxellomycetes</taxon>
        <taxon>Kickxellales</taxon>
        <taxon>Kickxellaceae</taxon>
        <taxon>Coemansia</taxon>
    </lineage>
</organism>
<feature type="compositionally biased region" description="Low complexity" evidence="7">
    <location>
        <begin position="28"/>
        <end position="42"/>
    </location>
</feature>
<feature type="region of interest" description="Disordered" evidence="7">
    <location>
        <begin position="28"/>
        <end position="229"/>
    </location>
</feature>
<feature type="compositionally biased region" description="Polar residues" evidence="7">
    <location>
        <begin position="138"/>
        <end position="149"/>
    </location>
</feature>
<feature type="region of interest" description="Disordered" evidence="7">
    <location>
        <begin position="1287"/>
        <end position="1325"/>
    </location>
</feature>
<feature type="region of interest" description="Disordered" evidence="7">
    <location>
        <begin position="556"/>
        <end position="608"/>
    </location>
</feature>
<keyword evidence="5" id="KW-0539">Nucleus</keyword>
<feature type="coiled-coil region" evidence="6">
    <location>
        <begin position="1054"/>
        <end position="1116"/>
    </location>
</feature>
<comment type="caution">
    <text evidence="8">The sequence shown here is derived from an EMBL/GenBank/DDBJ whole genome shotgun (WGS) entry which is preliminary data.</text>
</comment>
<feature type="compositionally biased region" description="Low complexity" evidence="7">
    <location>
        <begin position="418"/>
        <end position="440"/>
    </location>
</feature>
<evidence type="ECO:0000256" key="4">
    <source>
        <dbReference type="ARBA" id="ARBA00023163"/>
    </source>
</evidence>
<feature type="compositionally biased region" description="Acidic residues" evidence="7">
    <location>
        <begin position="1705"/>
        <end position="1716"/>
    </location>
</feature>
<feature type="region of interest" description="Disordered" evidence="7">
    <location>
        <begin position="996"/>
        <end position="1040"/>
    </location>
</feature>
<accession>A0A9W7XWL9</accession>
<feature type="compositionally biased region" description="Basic and acidic residues" evidence="7">
    <location>
        <begin position="2411"/>
        <end position="2425"/>
    </location>
</feature>
<feature type="compositionally biased region" description="Basic residues" evidence="7">
    <location>
        <begin position="2029"/>
        <end position="2040"/>
    </location>
</feature>
<feature type="region of interest" description="Disordered" evidence="7">
    <location>
        <begin position="327"/>
        <end position="369"/>
    </location>
</feature>
<keyword evidence="4" id="KW-0804">Transcription</keyword>
<feature type="compositionally biased region" description="Polar residues" evidence="7">
    <location>
        <begin position="183"/>
        <end position="192"/>
    </location>
</feature>
<feature type="compositionally biased region" description="Low complexity" evidence="7">
    <location>
        <begin position="757"/>
        <end position="771"/>
    </location>
</feature>
<gene>
    <name evidence="8" type="primary">SNF5</name>
    <name evidence="8" type="ORF">LPJ53_005519</name>
</gene>
<feature type="region of interest" description="Disordered" evidence="7">
    <location>
        <begin position="385"/>
        <end position="474"/>
    </location>
</feature>
<dbReference type="GO" id="GO:0006338">
    <property type="term" value="P:chromatin remodeling"/>
    <property type="evidence" value="ECO:0007669"/>
    <property type="project" value="InterPro"/>
</dbReference>
<reference evidence="8" key="1">
    <citation type="submission" date="2022-07" db="EMBL/GenBank/DDBJ databases">
        <title>Phylogenomic reconstructions and comparative analyses of Kickxellomycotina fungi.</title>
        <authorList>
            <person name="Reynolds N.K."/>
            <person name="Stajich J.E."/>
            <person name="Barry K."/>
            <person name="Grigoriev I.V."/>
            <person name="Crous P."/>
            <person name="Smith M.E."/>
        </authorList>
    </citation>
    <scope>NUCLEOTIDE SEQUENCE</scope>
    <source>
        <strain evidence="8">NBRC 32514</strain>
    </source>
</reference>
<feature type="compositionally biased region" description="Polar residues" evidence="7">
    <location>
        <begin position="1030"/>
        <end position="1040"/>
    </location>
</feature>
<dbReference type="Pfam" id="PF04855">
    <property type="entry name" value="SNF5"/>
    <property type="match status" value="2"/>
</dbReference>
<feature type="region of interest" description="Disordered" evidence="7">
    <location>
        <begin position="1704"/>
        <end position="1788"/>
    </location>
</feature>
<feature type="compositionally biased region" description="Low complexity" evidence="7">
    <location>
        <begin position="2466"/>
        <end position="2479"/>
    </location>
</feature>
<dbReference type="PANTHER" id="PTHR10019">
    <property type="entry name" value="SNF5"/>
    <property type="match status" value="1"/>
</dbReference>
<protein>
    <submittedName>
        <fullName evidence="8">SWI/SNF chromatin-remodeling complex subunit</fullName>
    </submittedName>
</protein>
<evidence type="ECO:0000256" key="6">
    <source>
        <dbReference type="SAM" id="Coils"/>
    </source>
</evidence>
<keyword evidence="9" id="KW-1185">Reference proteome</keyword>
<feature type="compositionally biased region" description="Basic and acidic residues" evidence="7">
    <location>
        <begin position="1775"/>
        <end position="1788"/>
    </location>
</feature>
<comment type="similarity">
    <text evidence="2">Belongs to the SNF5 family.</text>
</comment>
<feature type="region of interest" description="Disordered" evidence="7">
    <location>
        <begin position="905"/>
        <end position="927"/>
    </location>
</feature>
<feature type="compositionally biased region" description="Low complexity" evidence="7">
    <location>
        <begin position="2057"/>
        <end position="2070"/>
    </location>
</feature>
<dbReference type="GO" id="GO:0000228">
    <property type="term" value="C:nuclear chromosome"/>
    <property type="evidence" value="ECO:0007669"/>
    <property type="project" value="InterPro"/>
</dbReference>
<evidence type="ECO:0000256" key="3">
    <source>
        <dbReference type="ARBA" id="ARBA00023015"/>
    </source>
</evidence>
<feature type="compositionally biased region" description="Low complexity" evidence="7">
    <location>
        <begin position="1301"/>
        <end position="1316"/>
    </location>
</feature>
<dbReference type="InterPro" id="IPR006939">
    <property type="entry name" value="SNF5"/>
</dbReference>
<feature type="compositionally biased region" description="Low complexity" evidence="7">
    <location>
        <begin position="1020"/>
        <end position="1029"/>
    </location>
</feature>
<evidence type="ECO:0000256" key="1">
    <source>
        <dbReference type="ARBA" id="ARBA00004123"/>
    </source>
</evidence>
<feature type="compositionally biased region" description="Gly residues" evidence="7">
    <location>
        <begin position="2041"/>
        <end position="2056"/>
    </location>
</feature>
<comment type="subcellular location">
    <subcellularLocation>
        <location evidence="1">Nucleus</location>
    </subcellularLocation>
</comment>
<evidence type="ECO:0000256" key="7">
    <source>
        <dbReference type="SAM" id="MobiDB-lite"/>
    </source>
</evidence>
<evidence type="ECO:0000313" key="9">
    <source>
        <dbReference type="Proteomes" id="UP001149813"/>
    </source>
</evidence>
<feature type="compositionally biased region" description="Basic and acidic residues" evidence="7">
    <location>
        <begin position="1718"/>
        <end position="1754"/>
    </location>
</feature>
<feature type="region of interest" description="Disordered" evidence="7">
    <location>
        <begin position="2265"/>
        <end position="2285"/>
    </location>
</feature>
<feature type="compositionally biased region" description="Low complexity" evidence="7">
    <location>
        <begin position="562"/>
        <end position="608"/>
    </location>
</feature>
<sequence length="2501" mass="261578">HLKTQQPSVGTLAPADLDALSAAGIGASPASTANVNANANASPMKSPTPSAPKKPRQTKAKKAAAPKAEKVSKAKAKKAATPKLKSPTPQVGDAAAAAGPSAGPANSPMAAPKAPVAGAISPSSVAVRKIIPKAESGAASSPTPSAKSLQQQQQQQSAPPRGPSATPNSMLNGQQQQQLQQQMFSPPTQPQNLPHGAMGVSGVPGSASMSAASMFQSPQMQQQQQPSLQQQAQHNAYLLQQQQAQQAYMFQQQQQQQQQQLQQQQLQTQQALQGLASMPPMQRVQIIQQLQATNNPGNQPLLAALQQFHIQQLQQAQLQQQQQQQLQGTSMAMSSSAGMQASPYVVSGMPQNQQPQQQQPGGMLSPQQQHQMLLSGMASSAAAAANRITSAAPPGSAPPVSSVPPGGSATMTPQGILSPQGQATQQLSQQSQSQTPMPTSVATQAPATLQTQLSQQSIDSTPSQQPQRMFLGTNVPMPPAIAAEVDRYVNSYRSQQPAGADTMSVQHAFEQSILSKYMGNRATQQQPPLGVNASVGQPNGMDGMFGVGSGVGATSGIPVSGSLQPQQSQPQLIPQTPQQTPVRPITPQQQQQQQQGQGQLQPQQGAANAATAAAQQMYAMPGFGGANVPAGVPPNVAQHMTLVSMMTRPYIQVLHQQLRQQMPQLFGNMTVDQFHQYLAAGHLANLPLVNQIMVVLLQSQQQIQQQQQQLQLQQQQQQQRMQQQMVSATSGAGGVRPPANAVAGTPVPGMQPGMSPQLQRAQQQQQQQQHQMMAGVRPPLPVMSPSPAGQPPLSAASAALAAAASRASGAATPSQTAPPSASGAQHGVKRKSVHSSPAVSAAGVPQQGSNKSPRVMSPPTASKALNRSASVVNNPQAGGGQSPMVAAGVLATSTATTTAAVAAATKKEAPNGSGDRPSLPDATDSTSSDAIKVKVEASSADTATAASQSSADGSNASLAQTAASDAVSAPVAASAAGQPVLTTSAADMSGPAATQAAAANLTSPTAQAPATGVALTPNSQQQQQQQQQQAMMSPTTSAGNLSTAMMAGLNMTPAQRHQLMLQQQQRQLMAQQQQQQIAGASGAPQAAATNVVLSAAQQQQIQQQQQQQQLQQQQQMLAQQRPQLTPQQQAQQQAQQMQAQMAITAMVPNFMNLPMQLQVNLVSLFNQQNQLTTYGHQITAAIQSAATTPQQRAHYMSQAQQIQHSLVAVSQQYLNQITYAKSFAGMPQQQQPQGVGANGVTAVSAPGVAQQQQLGTPSSGGGPAIAANGSANPSAAAAAAGALNGSDFFRQDGSSGNVSEPTPLQTAQPGTQQPQTKSQPELTGGASAIVSPSAASAGLGGGPSQAEQKPNLALAPATTPATIVTNHLASGAAAAASAQSAANTSSAALPITPGKTNGLGVQQLQPQLQQQAVNFYMAPPAPPTVIPADKIGEMLDDGQKAQLSAWQKEVDRIERANAFRMRETGLYQAREEMYRKTLEEQRRHNIEQAQETARERELEKHYFSQPMAWGPGYRGYGNGQTLPPLTQSSQHGGKMVGAGVHLTPNLQEALMVGGAVPPNVAARWIAPVALIMPGQRKLAPGRLPTLRFSRRQLQHQAEQREVLVPIRLDLDADGFRLRDTFTWDMNNELVTPQRFAQNLCLDLDLPVESFVAAIVQAIEEQLDDFRQYGHVMESSVEVVCQMLIDEYARAQDAKSTAAAATITEITEDDGDGDGDNAPDVKSEPEPKPVSESEAKAESSAVLEDHGPDSDHESETNADMELDNQVPSKDQPAACDPDKVQDKVQDKDKATLESDVEELVWVDDELRVVIRVDIIIGHIALRDQFEWDVAPLLRPLSISELRDQLTADSDSTAGQQVPGHADRSSDDGNGDNDNDSDNVPSSPASDRAEQKASGPALLKQWVQGALEGQLVTPEQVAHVLCAEKALGGEFETAIAHAIREQLYAFVKSFVLAGYTYRPQCMPVSKAQARASRLQQRLVQIDDRELARSILPPVAAALRDQAATQTFEPLIAHLHSLDVERFEKDLERETRRKRRQGGRGRGRTGGGGGAGAAAGGSGAAQPSGAGAASAASWLPPDREVHRTNRTMIALPSWFDDELPPDTRSFVNVPLEGAHFLDSYDMRAVYEAQALALINGTTPAAVAALGTSAGPGAGPAGGSYDGAGALHDYAGGDDFIGLRRGQMSSFAGSVAGAGAAGMAASQLHGRRYASGSAAFGGSGAGFLSGLDVSLGGGHYGVAGMVPSPSMLTGSPAPTPSASASPLYLARESLRNPTGRPRGRPSILEKSLRDASNERMARLARIGKQAGARVGAIPGQLTGRPLEELIARWRCMSCGLTPDRTPLICRGPESMHSLCDRCGRAYALTNKLRNVDVDEINANKAHVCGTLIVPTTDDMLVSGPDCEASESESAIPPESHAEETSEQPSKEGGDGASADSAPAVDNTPVDDAASAVDVADHHQNGDDSMDIVDTAAITTATATATVSTPPPPPPAVPADKTDDGDMPSQ</sequence>
<feature type="compositionally biased region" description="Basic residues" evidence="7">
    <location>
        <begin position="53"/>
        <end position="64"/>
    </location>
</feature>
<feature type="compositionally biased region" description="Low complexity" evidence="7">
    <location>
        <begin position="791"/>
        <end position="825"/>
    </location>
</feature>
<evidence type="ECO:0000256" key="2">
    <source>
        <dbReference type="ARBA" id="ARBA00010239"/>
    </source>
</evidence>
<name>A0A9W7XWL9_9FUNG</name>
<feature type="compositionally biased region" description="Pro residues" evidence="7">
    <location>
        <begin position="778"/>
        <end position="790"/>
    </location>
</feature>
<dbReference type="OrthoDB" id="515064at2759"/>
<feature type="compositionally biased region" description="Low complexity" evidence="7">
    <location>
        <begin position="196"/>
        <end position="229"/>
    </location>
</feature>
<feature type="non-terminal residue" evidence="8">
    <location>
        <position position="1"/>
    </location>
</feature>
<feature type="region of interest" description="Disordered" evidence="7">
    <location>
        <begin position="723"/>
        <end position="865"/>
    </location>
</feature>
<keyword evidence="3" id="KW-0805">Transcription regulation</keyword>
<feature type="region of interest" description="Disordered" evidence="7">
    <location>
        <begin position="2393"/>
        <end position="2501"/>
    </location>
</feature>
<feature type="coiled-coil region" evidence="6">
    <location>
        <begin position="696"/>
        <end position="723"/>
    </location>
</feature>
<keyword evidence="6" id="KW-0175">Coiled coil</keyword>
<evidence type="ECO:0000256" key="5">
    <source>
        <dbReference type="ARBA" id="ARBA00023242"/>
    </source>
</evidence>
<feature type="compositionally biased region" description="Polar residues" evidence="7">
    <location>
        <begin position="441"/>
        <end position="467"/>
    </location>
</feature>
<dbReference type="EMBL" id="JANBOJ010000344">
    <property type="protein sequence ID" value="KAJ1719768.1"/>
    <property type="molecule type" value="Genomic_DNA"/>
</dbReference>
<evidence type="ECO:0000313" key="8">
    <source>
        <dbReference type="EMBL" id="KAJ1719768.1"/>
    </source>
</evidence>
<feature type="compositionally biased region" description="Low complexity" evidence="7">
    <location>
        <begin position="385"/>
        <end position="409"/>
    </location>
</feature>
<dbReference type="Proteomes" id="UP001149813">
    <property type="component" value="Unassembled WGS sequence"/>
</dbReference>
<feature type="region of interest" description="Disordered" evidence="7">
    <location>
        <begin position="1846"/>
        <end position="1892"/>
    </location>
</feature>
<feature type="region of interest" description="Disordered" evidence="7">
    <location>
        <begin position="2023"/>
        <end position="2076"/>
    </location>
</feature>